<sequence>MRLFTCLLSALILCKNGKTTGEFTPTGPSLHINDGNFSNRDHMKQEPFQYQQQVLDPLSGSAFNLKVQVNDVLHRKQLSKAEVEVYINYTRTNTALTGEDGSVLLHVPYQTGTPITIVAGKDGYIYTLLPCKTNTMPIFSSVTMSLLGLNQGNIWLFEDSVLITGKTSDASSQPIVQFPKSLLNLTDGGNVTSVKAYLTIPKLPSEESFLDTLGIVSTKSGYVSVELSPVAAVSVQLFSGDVELHLSGPIQINLSIPDSCGLQTSNVVPAWFFNRTTGFFGVAISTDFILRHSSFLMVILGGTLVIVICLLVGFLFYYRRPLRDSKIKKIPVMRKDQTTSTCDDEVFDVCSGDPSHPQDGLSQSFTERADNRHNASVISMNNGNIIANPNAVAITMECNELELNTDDDDLTNLSKHIRVPASLTENLFFYNQPVAILHAPAFFHLEEQPEEPQWSKSATLPRAGALNSAATEPLSKDSFTQTLPKGPSATQNQPIETEDSEVLEGSQAATSTNTSRGHFTLPESVSVPGTLNKMGGSRHSVHALAELSKIPSLHPPRAWFVSLDGKPAAEIHYAVSEQHRRRRPVESRETSLDSGVDMSELNQTSIDVTVKKGQPPPSVADGTSVVTNRVVTIKKAKNLNMKIETVSDRDNRPSENNVGQLPQAHYTARDGSVICNDEIHADEVDGDLDLSVCTKKSVWFALIEEKLIERVQELHFGLRQQQE</sequence>
<evidence type="ECO:0000313" key="2">
    <source>
        <dbReference type="Proteomes" id="UP000793456"/>
    </source>
</evidence>
<accession>A0ACD3QHG9</accession>
<evidence type="ECO:0000313" key="1">
    <source>
        <dbReference type="EMBL" id="TMS06660.1"/>
    </source>
</evidence>
<reference evidence="1" key="1">
    <citation type="submission" date="2018-11" db="EMBL/GenBank/DDBJ databases">
        <title>The sequence and de novo assembly of Larimichthys crocea genome using PacBio and Hi-C technologies.</title>
        <authorList>
            <person name="Xu P."/>
            <person name="Chen B."/>
            <person name="Zhou Z."/>
            <person name="Ke Q."/>
            <person name="Wu Y."/>
            <person name="Bai H."/>
            <person name="Pu F."/>
        </authorList>
    </citation>
    <scope>NUCLEOTIDE SEQUENCE</scope>
    <source>
        <tissue evidence="1">Muscle</tissue>
    </source>
</reference>
<gene>
    <name evidence="1" type="ORF">E3U43_016419</name>
</gene>
<dbReference type="Proteomes" id="UP000793456">
    <property type="component" value="Chromosome XIX"/>
</dbReference>
<dbReference type="EMBL" id="CM011692">
    <property type="protein sequence ID" value="TMS06660.1"/>
    <property type="molecule type" value="Genomic_DNA"/>
</dbReference>
<protein>
    <submittedName>
        <fullName evidence="1">Uncharacterized protein</fullName>
    </submittedName>
</protein>
<keyword evidence="2" id="KW-1185">Reference proteome</keyword>
<proteinExistence type="predicted"/>
<comment type="caution">
    <text evidence="1">The sequence shown here is derived from an EMBL/GenBank/DDBJ whole genome shotgun (WGS) entry which is preliminary data.</text>
</comment>
<organism evidence="1 2">
    <name type="scientific">Larimichthys crocea</name>
    <name type="common">Large yellow croaker</name>
    <name type="synonym">Pseudosciaena crocea</name>
    <dbReference type="NCBI Taxonomy" id="215358"/>
    <lineage>
        <taxon>Eukaryota</taxon>
        <taxon>Metazoa</taxon>
        <taxon>Chordata</taxon>
        <taxon>Craniata</taxon>
        <taxon>Vertebrata</taxon>
        <taxon>Euteleostomi</taxon>
        <taxon>Actinopterygii</taxon>
        <taxon>Neopterygii</taxon>
        <taxon>Teleostei</taxon>
        <taxon>Neoteleostei</taxon>
        <taxon>Acanthomorphata</taxon>
        <taxon>Eupercaria</taxon>
        <taxon>Sciaenidae</taxon>
        <taxon>Larimichthys</taxon>
    </lineage>
</organism>
<name>A0ACD3QHG9_LARCR</name>